<dbReference type="EMBL" id="CAJZBQ010000052">
    <property type="protein sequence ID" value="CAG9330672.1"/>
    <property type="molecule type" value="Genomic_DNA"/>
</dbReference>
<protein>
    <submittedName>
        <fullName evidence="1">Uncharacterized protein</fullName>
    </submittedName>
</protein>
<evidence type="ECO:0000313" key="1">
    <source>
        <dbReference type="EMBL" id="CAG9330672.1"/>
    </source>
</evidence>
<dbReference type="Proteomes" id="UP001162131">
    <property type="component" value="Unassembled WGS sequence"/>
</dbReference>
<comment type="caution">
    <text evidence="1">The sequence shown here is derived from an EMBL/GenBank/DDBJ whole genome shotgun (WGS) entry which is preliminary data.</text>
</comment>
<proteinExistence type="predicted"/>
<accession>A0AAU9K1C4</accession>
<dbReference type="AlphaFoldDB" id="A0AAU9K1C4"/>
<organism evidence="1 2">
    <name type="scientific">Blepharisma stoltei</name>
    <dbReference type="NCBI Taxonomy" id="1481888"/>
    <lineage>
        <taxon>Eukaryota</taxon>
        <taxon>Sar</taxon>
        <taxon>Alveolata</taxon>
        <taxon>Ciliophora</taxon>
        <taxon>Postciliodesmatophora</taxon>
        <taxon>Heterotrichea</taxon>
        <taxon>Heterotrichida</taxon>
        <taxon>Blepharismidae</taxon>
        <taxon>Blepharisma</taxon>
    </lineage>
</organism>
<gene>
    <name evidence="1" type="ORF">BSTOLATCC_MIC52499</name>
</gene>
<name>A0AAU9K1C4_9CILI</name>
<reference evidence="1" key="1">
    <citation type="submission" date="2021-09" db="EMBL/GenBank/DDBJ databases">
        <authorList>
            <consortium name="AG Swart"/>
            <person name="Singh M."/>
            <person name="Singh A."/>
            <person name="Seah K."/>
            <person name="Emmerich C."/>
        </authorList>
    </citation>
    <scope>NUCLEOTIDE SEQUENCE</scope>
    <source>
        <strain evidence="1">ATCC30299</strain>
    </source>
</reference>
<evidence type="ECO:0000313" key="2">
    <source>
        <dbReference type="Proteomes" id="UP001162131"/>
    </source>
</evidence>
<keyword evidence="2" id="KW-1185">Reference proteome</keyword>
<sequence length="98" mass="11399">MGGNCLGEWPFGLPKLLLVYQNGFWQTKRPSSKAISSHKQQLLLFMVRVKLYCNCPRMALSCAVLGQLVYIKKKNNIKFSIRKKIYIKFKKKIFNLSN</sequence>